<sequence>MSYRTQVITVFGGSGFIGRHLIRRLAKSGAVIRIATRTPSKANFLKTAGAVGQIIPFATDCSKDDSVARALQGADVAINLLGVLYERGSQSFQGVHVEAAGRIARLAAAAGVGRLVHLSAIGADAASTSAYGRSKAAGEQAVRDVFPAATILRPSIVFGPEDNFFNKFAAMAQKAPVLPLIGGGKTRFQPVYVGDVAEAVVAALELDSARGRTFELGGPRVYSFRELLELTQKDIRRHRHLLTLPWGTAERLAGFLEKVPVLAPALTRDQVEMLKRDNVAAPGAPGFKDLGITSLATCEVILPTYLSRFIVGGKYSTLTNDTGTNDTGTNGTGTPGAAH</sequence>
<accession>A0ABU0MK88</accession>
<dbReference type="InterPro" id="IPR051207">
    <property type="entry name" value="ComplexI_NDUFA9_subunit"/>
</dbReference>
<comment type="caution">
    <text evidence="3">The sequence shown here is derived from an EMBL/GenBank/DDBJ whole genome shotgun (WGS) entry which is preliminary data.</text>
</comment>
<evidence type="ECO:0000313" key="4">
    <source>
        <dbReference type="Proteomes" id="UP001244552"/>
    </source>
</evidence>
<evidence type="ECO:0000313" key="3">
    <source>
        <dbReference type="EMBL" id="MDQ0533796.1"/>
    </source>
</evidence>
<proteinExistence type="predicted"/>
<dbReference type="Proteomes" id="UP001244552">
    <property type="component" value="Unassembled WGS sequence"/>
</dbReference>
<name>A0ABU0MK88_9PROT</name>
<evidence type="ECO:0000256" key="1">
    <source>
        <dbReference type="SAM" id="MobiDB-lite"/>
    </source>
</evidence>
<dbReference type="PANTHER" id="PTHR12126:SF11">
    <property type="entry name" value="NADH DEHYDROGENASE [UBIQUINONE] 1 ALPHA SUBCOMPLEX SUBUNIT 9, MITOCHONDRIAL"/>
    <property type="match status" value="1"/>
</dbReference>
<dbReference type="Pfam" id="PF01370">
    <property type="entry name" value="Epimerase"/>
    <property type="match status" value="1"/>
</dbReference>
<dbReference type="CDD" id="cd05271">
    <property type="entry name" value="NDUFA9_like_SDR_a"/>
    <property type="match status" value="1"/>
</dbReference>
<dbReference type="SUPFAM" id="SSF51735">
    <property type="entry name" value="NAD(P)-binding Rossmann-fold domains"/>
    <property type="match status" value="1"/>
</dbReference>
<keyword evidence="4" id="KW-1185">Reference proteome</keyword>
<protein>
    <submittedName>
        <fullName evidence="3">NADH dehydrogenase</fullName>
    </submittedName>
</protein>
<dbReference type="EMBL" id="JAUSVU010000008">
    <property type="protein sequence ID" value="MDQ0533796.1"/>
    <property type="molecule type" value="Genomic_DNA"/>
</dbReference>
<feature type="region of interest" description="Disordered" evidence="1">
    <location>
        <begin position="320"/>
        <end position="339"/>
    </location>
</feature>
<feature type="domain" description="NAD-dependent epimerase/dehydratase" evidence="2">
    <location>
        <begin position="8"/>
        <end position="217"/>
    </location>
</feature>
<dbReference type="PANTHER" id="PTHR12126">
    <property type="entry name" value="NADH-UBIQUINONE OXIDOREDUCTASE 39 KDA SUBUNIT-RELATED"/>
    <property type="match status" value="1"/>
</dbReference>
<evidence type="ECO:0000259" key="2">
    <source>
        <dbReference type="Pfam" id="PF01370"/>
    </source>
</evidence>
<organism evidence="3 4">
    <name type="scientific">Azospirillum picis</name>
    <dbReference type="NCBI Taxonomy" id="488438"/>
    <lineage>
        <taxon>Bacteria</taxon>
        <taxon>Pseudomonadati</taxon>
        <taxon>Pseudomonadota</taxon>
        <taxon>Alphaproteobacteria</taxon>
        <taxon>Rhodospirillales</taxon>
        <taxon>Azospirillaceae</taxon>
        <taxon>Azospirillum</taxon>
    </lineage>
</organism>
<gene>
    <name evidence="3" type="ORF">QO018_002659</name>
</gene>
<dbReference type="RefSeq" id="WP_209982327.1">
    <property type="nucleotide sequence ID" value="NZ_JAGINO010000008.1"/>
</dbReference>
<dbReference type="Gene3D" id="3.40.50.720">
    <property type="entry name" value="NAD(P)-binding Rossmann-like Domain"/>
    <property type="match status" value="1"/>
</dbReference>
<dbReference type="InterPro" id="IPR036291">
    <property type="entry name" value="NAD(P)-bd_dom_sf"/>
</dbReference>
<feature type="compositionally biased region" description="Gly residues" evidence="1">
    <location>
        <begin position="330"/>
        <end position="339"/>
    </location>
</feature>
<dbReference type="InterPro" id="IPR001509">
    <property type="entry name" value="Epimerase_deHydtase"/>
</dbReference>
<reference evidence="3 4" key="1">
    <citation type="submission" date="2023-07" db="EMBL/GenBank/DDBJ databases">
        <title>Genomic Encyclopedia of Type Strains, Phase IV (KMG-IV): sequencing the most valuable type-strain genomes for metagenomic binning, comparative biology and taxonomic classification.</title>
        <authorList>
            <person name="Goeker M."/>
        </authorList>
    </citation>
    <scope>NUCLEOTIDE SEQUENCE [LARGE SCALE GENOMIC DNA]</scope>
    <source>
        <strain evidence="3 4">DSM 19922</strain>
    </source>
</reference>
<feature type="compositionally biased region" description="Low complexity" evidence="1">
    <location>
        <begin position="320"/>
        <end position="329"/>
    </location>
</feature>